<evidence type="ECO:0000313" key="2">
    <source>
        <dbReference type="WBParaSite" id="nRc.2.0.1.t20728-RA"/>
    </source>
</evidence>
<name>A0A915J4H9_ROMCU</name>
<dbReference type="Proteomes" id="UP000887565">
    <property type="component" value="Unplaced"/>
</dbReference>
<accession>A0A915J4H9</accession>
<evidence type="ECO:0000313" key="1">
    <source>
        <dbReference type="Proteomes" id="UP000887565"/>
    </source>
</evidence>
<sequence>MAARDWWSQKRDFQLGRQAGLRKHLAAVENVLRYRKVKGSVADGEHREAIDPRDLEKFLTKSNSLPILNNDDEGKFLPQLSSKARQYDDAYYEYKNLHK</sequence>
<keyword evidence="1" id="KW-1185">Reference proteome</keyword>
<proteinExistence type="predicted"/>
<dbReference type="AlphaFoldDB" id="A0A915J4H9"/>
<reference evidence="2" key="1">
    <citation type="submission" date="2022-11" db="UniProtKB">
        <authorList>
            <consortium name="WormBaseParasite"/>
        </authorList>
    </citation>
    <scope>IDENTIFICATION</scope>
</reference>
<protein>
    <submittedName>
        <fullName evidence="2">Uncharacterized protein</fullName>
    </submittedName>
</protein>
<organism evidence="1 2">
    <name type="scientific">Romanomermis culicivorax</name>
    <name type="common">Nematode worm</name>
    <dbReference type="NCBI Taxonomy" id="13658"/>
    <lineage>
        <taxon>Eukaryota</taxon>
        <taxon>Metazoa</taxon>
        <taxon>Ecdysozoa</taxon>
        <taxon>Nematoda</taxon>
        <taxon>Enoplea</taxon>
        <taxon>Dorylaimia</taxon>
        <taxon>Mermithida</taxon>
        <taxon>Mermithoidea</taxon>
        <taxon>Mermithidae</taxon>
        <taxon>Romanomermis</taxon>
    </lineage>
</organism>
<dbReference type="WBParaSite" id="nRc.2.0.1.t20728-RA">
    <property type="protein sequence ID" value="nRc.2.0.1.t20728-RA"/>
    <property type="gene ID" value="nRc.2.0.1.g20728"/>
</dbReference>